<dbReference type="InterPro" id="IPR032808">
    <property type="entry name" value="DoxX"/>
</dbReference>
<feature type="transmembrane region" description="Helical" evidence="5">
    <location>
        <begin position="86"/>
        <end position="106"/>
    </location>
</feature>
<comment type="subcellular location">
    <subcellularLocation>
        <location evidence="1">Membrane</location>
        <topology evidence="1">Multi-pass membrane protein</topology>
    </subcellularLocation>
</comment>
<feature type="transmembrane region" description="Helical" evidence="5">
    <location>
        <begin position="58"/>
        <end position="79"/>
    </location>
</feature>
<evidence type="ECO:0000256" key="1">
    <source>
        <dbReference type="ARBA" id="ARBA00004141"/>
    </source>
</evidence>
<proteinExistence type="predicted"/>
<evidence type="ECO:0000256" key="2">
    <source>
        <dbReference type="ARBA" id="ARBA00022692"/>
    </source>
</evidence>
<dbReference type="Pfam" id="PF13564">
    <property type="entry name" value="DoxX_2"/>
    <property type="match status" value="1"/>
</dbReference>
<evidence type="ECO:0000313" key="6">
    <source>
        <dbReference type="EMBL" id="QBD75029.1"/>
    </source>
</evidence>
<sequence>MNQVISSSQQGTMSRGMSILLWTVQVLLAVVFLMVGVMKLSTPVDVLLAQMPIKMPGLFVRFIGLCEVAGALGLILPGLTRIRRELTPLAGWALALEMVVAAGYTLVGGGGLTALMPLILALICALVAYGRRGYASRA</sequence>
<keyword evidence="7" id="KW-1185">Reference proteome</keyword>
<dbReference type="Proteomes" id="UP000290365">
    <property type="component" value="Chromosome"/>
</dbReference>
<keyword evidence="2 5" id="KW-0812">Transmembrane</keyword>
<dbReference type="GO" id="GO:0016020">
    <property type="term" value="C:membrane"/>
    <property type="evidence" value="ECO:0007669"/>
    <property type="project" value="UniProtKB-SubCell"/>
</dbReference>
<evidence type="ECO:0000256" key="3">
    <source>
        <dbReference type="ARBA" id="ARBA00022989"/>
    </source>
</evidence>
<accession>A0A4P6JIX1</accession>
<organism evidence="6 7">
    <name type="scientific">Ktedonosporobacter rubrisoli</name>
    <dbReference type="NCBI Taxonomy" id="2509675"/>
    <lineage>
        <taxon>Bacteria</taxon>
        <taxon>Bacillati</taxon>
        <taxon>Chloroflexota</taxon>
        <taxon>Ktedonobacteria</taxon>
        <taxon>Ktedonobacterales</taxon>
        <taxon>Ktedonosporobacteraceae</taxon>
        <taxon>Ktedonosporobacter</taxon>
    </lineage>
</organism>
<keyword evidence="4 5" id="KW-0472">Membrane</keyword>
<dbReference type="EMBL" id="CP035758">
    <property type="protein sequence ID" value="QBD75029.1"/>
    <property type="molecule type" value="Genomic_DNA"/>
</dbReference>
<dbReference type="KEGG" id="kbs:EPA93_03075"/>
<reference evidence="6 7" key="1">
    <citation type="submission" date="2019-01" db="EMBL/GenBank/DDBJ databases">
        <title>Ktedonosporobacter rubrisoli SCAWS-G2.</title>
        <authorList>
            <person name="Huang Y."/>
            <person name="Yan B."/>
        </authorList>
    </citation>
    <scope>NUCLEOTIDE SEQUENCE [LARGE SCALE GENOMIC DNA]</scope>
    <source>
        <strain evidence="6 7">SCAWS-G2</strain>
    </source>
</reference>
<protein>
    <submittedName>
        <fullName evidence="6">DoxX family protein</fullName>
    </submittedName>
</protein>
<keyword evidence="3 5" id="KW-1133">Transmembrane helix</keyword>
<evidence type="ECO:0000313" key="7">
    <source>
        <dbReference type="Proteomes" id="UP000290365"/>
    </source>
</evidence>
<dbReference type="RefSeq" id="WP_129885628.1">
    <property type="nucleotide sequence ID" value="NZ_CP035758.1"/>
</dbReference>
<feature type="transmembrane region" description="Helical" evidence="5">
    <location>
        <begin position="20"/>
        <end position="38"/>
    </location>
</feature>
<name>A0A4P6JIX1_KTERU</name>
<dbReference type="AlphaFoldDB" id="A0A4P6JIX1"/>
<dbReference type="OrthoDB" id="165139at2"/>
<evidence type="ECO:0000256" key="5">
    <source>
        <dbReference type="SAM" id="Phobius"/>
    </source>
</evidence>
<feature type="transmembrane region" description="Helical" evidence="5">
    <location>
        <begin position="112"/>
        <end position="130"/>
    </location>
</feature>
<gene>
    <name evidence="6" type="ORF">EPA93_03075</name>
</gene>
<evidence type="ECO:0000256" key="4">
    <source>
        <dbReference type="ARBA" id="ARBA00023136"/>
    </source>
</evidence>